<organism evidence="3 4">
    <name type="scientific">Mesorhabditis spiculigera</name>
    <dbReference type="NCBI Taxonomy" id="96644"/>
    <lineage>
        <taxon>Eukaryota</taxon>
        <taxon>Metazoa</taxon>
        <taxon>Ecdysozoa</taxon>
        <taxon>Nematoda</taxon>
        <taxon>Chromadorea</taxon>
        <taxon>Rhabditida</taxon>
        <taxon>Rhabditina</taxon>
        <taxon>Rhabditomorpha</taxon>
        <taxon>Rhabditoidea</taxon>
        <taxon>Rhabditidae</taxon>
        <taxon>Mesorhabditinae</taxon>
        <taxon>Mesorhabditis</taxon>
    </lineage>
</organism>
<feature type="non-terminal residue" evidence="3">
    <location>
        <position position="1"/>
    </location>
</feature>
<feature type="region of interest" description="Disordered" evidence="2">
    <location>
        <begin position="369"/>
        <end position="457"/>
    </location>
</feature>
<protein>
    <submittedName>
        <fullName evidence="3">Uncharacterized protein</fullName>
    </submittedName>
</protein>
<feature type="region of interest" description="Disordered" evidence="2">
    <location>
        <begin position="471"/>
        <end position="515"/>
    </location>
</feature>
<dbReference type="AlphaFoldDB" id="A0AA36CZB8"/>
<proteinExistence type="predicted"/>
<feature type="coiled-coil region" evidence="1">
    <location>
        <begin position="22"/>
        <end position="60"/>
    </location>
</feature>
<evidence type="ECO:0000313" key="4">
    <source>
        <dbReference type="Proteomes" id="UP001177023"/>
    </source>
</evidence>
<gene>
    <name evidence="3" type="ORF">MSPICULIGERA_LOCUS16116</name>
</gene>
<dbReference type="EMBL" id="CATQJA010002652">
    <property type="protein sequence ID" value="CAJ0577851.1"/>
    <property type="molecule type" value="Genomic_DNA"/>
</dbReference>
<comment type="caution">
    <text evidence="3">The sequence shown here is derived from an EMBL/GenBank/DDBJ whole genome shotgun (WGS) entry which is preliminary data.</text>
</comment>
<feature type="compositionally biased region" description="Low complexity" evidence="2">
    <location>
        <begin position="281"/>
        <end position="306"/>
    </location>
</feature>
<keyword evidence="4" id="KW-1185">Reference proteome</keyword>
<accession>A0AA36CZB8</accession>
<feature type="coiled-coil region" evidence="1">
    <location>
        <begin position="159"/>
        <end position="272"/>
    </location>
</feature>
<feature type="region of interest" description="Disordered" evidence="2">
    <location>
        <begin position="280"/>
        <end position="310"/>
    </location>
</feature>
<name>A0AA36CZB8_9BILA</name>
<keyword evidence="1" id="KW-0175">Coiled coil</keyword>
<evidence type="ECO:0000313" key="3">
    <source>
        <dbReference type="EMBL" id="CAJ0577851.1"/>
    </source>
</evidence>
<feature type="compositionally biased region" description="Basic and acidic residues" evidence="2">
    <location>
        <begin position="426"/>
        <end position="442"/>
    </location>
</feature>
<dbReference type="Proteomes" id="UP001177023">
    <property type="component" value="Unassembled WGS sequence"/>
</dbReference>
<evidence type="ECO:0000256" key="1">
    <source>
        <dbReference type="SAM" id="Coils"/>
    </source>
</evidence>
<feature type="compositionally biased region" description="Pro residues" evidence="2">
    <location>
        <begin position="401"/>
        <end position="413"/>
    </location>
</feature>
<feature type="compositionally biased region" description="Polar residues" evidence="2">
    <location>
        <begin position="444"/>
        <end position="455"/>
    </location>
</feature>
<feature type="compositionally biased region" description="Basic and acidic residues" evidence="2">
    <location>
        <begin position="473"/>
        <end position="486"/>
    </location>
</feature>
<reference evidence="3" key="1">
    <citation type="submission" date="2023-06" db="EMBL/GenBank/DDBJ databases">
        <authorList>
            <person name="Delattre M."/>
        </authorList>
    </citation>
    <scope>NUCLEOTIDE SEQUENCE</scope>
    <source>
        <strain evidence="3">AF72</strain>
    </source>
</reference>
<evidence type="ECO:0000256" key="2">
    <source>
        <dbReference type="SAM" id="MobiDB-lite"/>
    </source>
</evidence>
<sequence>MRVLAEQIVKKVERKYEERARENEVEHRLRELRDEYELEREELKREVEREKRRAEEFVVGKDRDLRHTIELKLREKEARLEQDRWALENRLAEFINAREQFEFVQTEWRAKLDEEREALHLEKERIARKEAGSSQVEERARRVAQSFVEAERIESLERIRTLEMRITELTKKLADAGSQNFELRHRLDQLLGIENELSGHKDQLRRMAAENSDLSEKLRLQPDYAGLKEENGRLRQQLVEARRITGDTNDRLKTVSQERSYLRQQVKELRRRDLHNLAVQRSRSISASRRPRRISPSTSPVSSLSSDGDSDVAEIRKRLRALGDASKDLDATADRIFGFRATVLDDDWTAGQLDDFCRDQAIEETRSRQIHRPVAVRPAQVSDPIFRAPEQPKTETKPRSVKPPSPAQSPPKNSPKNETTPPAKPTKNELTFEEKLRQREAQRNPPTTVPATDNTVFEGVDPVMARYMAMVMKQRDGGGEAEEKKTTSPPGREEDLEVPNLRLERYEPANDDFEW</sequence>